<keyword evidence="4" id="KW-1185">Reference proteome</keyword>
<feature type="chain" id="PRO_5011465064" evidence="2">
    <location>
        <begin position="21"/>
        <end position="165"/>
    </location>
</feature>
<proteinExistence type="predicted"/>
<dbReference type="EMBL" id="FOXQ01000012">
    <property type="protein sequence ID" value="SFQ44197.1"/>
    <property type="molecule type" value="Genomic_DNA"/>
</dbReference>
<protein>
    <submittedName>
        <fullName evidence="3">Uncharacterized protein</fullName>
    </submittedName>
</protein>
<name>A0A1I5YJZ2_9BACT</name>
<feature type="region of interest" description="Disordered" evidence="1">
    <location>
        <begin position="123"/>
        <end position="165"/>
    </location>
</feature>
<dbReference type="OrthoDB" id="675330at2"/>
<dbReference type="AlphaFoldDB" id="A0A1I5YJZ2"/>
<feature type="signal peptide" evidence="2">
    <location>
        <begin position="1"/>
        <end position="20"/>
    </location>
</feature>
<dbReference type="Proteomes" id="UP000199031">
    <property type="component" value="Unassembled WGS sequence"/>
</dbReference>
<gene>
    <name evidence="3" type="ORF">SAMN05444277_11299</name>
</gene>
<evidence type="ECO:0000256" key="2">
    <source>
        <dbReference type="SAM" id="SignalP"/>
    </source>
</evidence>
<keyword evidence="2" id="KW-0732">Signal</keyword>
<dbReference type="RefSeq" id="WP_143075910.1">
    <property type="nucleotide sequence ID" value="NZ_FOXQ01000012.1"/>
</dbReference>
<accession>A0A1I5YJZ2</accession>
<evidence type="ECO:0000313" key="4">
    <source>
        <dbReference type="Proteomes" id="UP000199031"/>
    </source>
</evidence>
<reference evidence="3 4" key="1">
    <citation type="submission" date="2016-10" db="EMBL/GenBank/DDBJ databases">
        <authorList>
            <person name="de Groot N.N."/>
        </authorList>
    </citation>
    <scope>NUCLEOTIDE SEQUENCE [LARGE SCALE GENOMIC DNA]</scope>
    <source>
        <strain evidence="3 4">DSM 28286</strain>
    </source>
</reference>
<organism evidence="3 4">
    <name type="scientific">Parafilimonas terrae</name>
    <dbReference type="NCBI Taxonomy" id="1465490"/>
    <lineage>
        <taxon>Bacteria</taxon>
        <taxon>Pseudomonadati</taxon>
        <taxon>Bacteroidota</taxon>
        <taxon>Chitinophagia</taxon>
        <taxon>Chitinophagales</taxon>
        <taxon>Chitinophagaceae</taxon>
        <taxon>Parafilimonas</taxon>
    </lineage>
</organism>
<feature type="compositionally biased region" description="Basic residues" evidence="1">
    <location>
        <begin position="156"/>
        <end position="165"/>
    </location>
</feature>
<feature type="compositionally biased region" description="Polar residues" evidence="1">
    <location>
        <begin position="127"/>
        <end position="140"/>
    </location>
</feature>
<evidence type="ECO:0000256" key="1">
    <source>
        <dbReference type="SAM" id="MobiDB-lite"/>
    </source>
</evidence>
<evidence type="ECO:0000313" key="3">
    <source>
        <dbReference type="EMBL" id="SFQ44197.1"/>
    </source>
</evidence>
<sequence>MKKIFTLLLFLCFHSYFCLAQSSDGDDNNRVEVVKMGYMTRELNLTPQEAQRFWPVYNNYVNEIRQARNRYPDDEVAFEKKVVEIKERYKGNFRKVLGNNSQRVNKVYTTDKQFNNALRNELRNRQQKQSQGKPAQNQLQRPKKENNSNSKPNKTNNKRKPNSRF</sequence>
<dbReference type="STRING" id="1465490.SAMN05444277_11299"/>